<dbReference type="OrthoDB" id="46868at2759"/>
<dbReference type="EMBL" id="RCMG01000007">
    <property type="protein sequence ID" value="KAG2868838.1"/>
    <property type="molecule type" value="Genomic_DNA"/>
</dbReference>
<dbReference type="PANTHER" id="PTHR12825">
    <property type="entry name" value="BNIP1-RELATED"/>
    <property type="match status" value="1"/>
</dbReference>
<keyword evidence="5" id="KW-0931">ER-Golgi transport</keyword>
<dbReference type="Proteomes" id="UP000760860">
    <property type="component" value="Unassembled WGS sequence"/>
</dbReference>
<name>A0A329SSN9_9STRA</name>
<dbReference type="Pfam" id="PF03908">
    <property type="entry name" value="Sec20"/>
    <property type="match status" value="1"/>
</dbReference>
<evidence type="ECO:0000256" key="8">
    <source>
        <dbReference type="ARBA" id="ARBA00023136"/>
    </source>
</evidence>
<dbReference type="EMBL" id="JAENGZ010000029">
    <property type="protein sequence ID" value="KAG6972819.1"/>
    <property type="molecule type" value="Genomic_DNA"/>
</dbReference>
<keyword evidence="7 10" id="KW-0175">Coiled coil</keyword>
<keyword evidence="4" id="KW-0256">Endoplasmic reticulum</keyword>
<organism evidence="19 20">
    <name type="scientific">Phytophthora cactorum</name>
    <dbReference type="NCBI Taxonomy" id="29920"/>
    <lineage>
        <taxon>Eukaryota</taxon>
        <taxon>Sar</taxon>
        <taxon>Stramenopiles</taxon>
        <taxon>Oomycota</taxon>
        <taxon>Peronosporomycetes</taxon>
        <taxon>Peronosporales</taxon>
        <taxon>Peronosporaceae</taxon>
        <taxon>Phytophthora</taxon>
    </lineage>
</organism>
<feature type="transmembrane region" description="Helical" evidence="11">
    <location>
        <begin position="214"/>
        <end position="232"/>
    </location>
</feature>
<evidence type="ECO:0000313" key="19">
    <source>
        <dbReference type="EMBL" id="RAW39914.1"/>
    </source>
</evidence>
<evidence type="ECO:0000313" key="13">
    <source>
        <dbReference type="EMBL" id="KAG2868838.1"/>
    </source>
</evidence>
<keyword evidence="2" id="KW-0813">Transport</keyword>
<feature type="domain" description="Sec20 C-terminal" evidence="12">
    <location>
        <begin position="146"/>
        <end position="234"/>
    </location>
</feature>
<keyword evidence="6 11" id="KW-1133">Transmembrane helix</keyword>
<dbReference type="AlphaFoldDB" id="A0A329SSN9"/>
<evidence type="ECO:0000256" key="4">
    <source>
        <dbReference type="ARBA" id="ARBA00022824"/>
    </source>
</evidence>
<evidence type="ECO:0000313" key="20">
    <source>
        <dbReference type="Proteomes" id="UP000251314"/>
    </source>
</evidence>
<dbReference type="EMBL" id="RCMI01000012">
    <property type="protein sequence ID" value="KAG2943139.1"/>
    <property type="molecule type" value="Genomic_DNA"/>
</dbReference>
<dbReference type="Proteomes" id="UP000251314">
    <property type="component" value="Unassembled WGS sequence"/>
</dbReference>
<comment type="similarity">
    <text evidence="9">Belongs to the SEC20 family.</text>
</comment>
<evidence type="ECO:0000256" key="7">
    <source>
        <dbReference type="ARBA" id="ARBA00023054"/>
    </source>
</evidence>
<evidence type="ECO:0000256" key="11">
    <source>
        <dbReference type="SAM" id="Phobius"/>
    </source>
</evidence>
<dbReference type="Proteomes" id="UP000735874">
    <property type="component" value="Unassembled WGS sequence"/>
</dbReference>
<sequence length="240" mass="26883">MSSLACGAIQQAEHELAGVWRYVSTNLSIRGDDTSAQQRLAFSTEEEQALEEKVSEGIAAYRRALSEVQDWIQELQDAKEAQEATQKLEKYKTQLQSHVASCRKTLVAYRQRAKIERLELQRRSLLPQSPRQTKASGSASSASGSAVDVTAALKRTRQVMSQEIERVSSVTKVLDDGRLSLRSSHEEYGSVNAEIVEVRKRLKALEWQAKQDKMWIGAGVMVLLSTVLFIVYERTGLIII</sequence>
<dbReference type="GO" id="GO:0031201">
    <property type="term" value="C:SNARE complex"/>
    <property type="evidence" value="ECO:0007669"/>
    <property type="project" value="TreeGrafter"/>
</dbReference>
<dbReference type="GO" id="GO:0005484">
    <property type="term" value="F:SNAP receptor activity"/>
    <property type="evidence" value="ECO:0007669"/>
    <property type="project" value="InterPro"/>
</dbReference>
<evidence type="ECO:0000313" key="18">
    <source>
        <dbReference type="EMBL" id="KAG6972819.1"/>
    </source>
</evidence>
<evidence type="ECO:0000256" key="1">
    <source>
        <dbReference type="ARBA" id="ARBA00004163"/>
    </source>
</evidence>
<keyword evidence="3 11" id="KW-0812">Transmembrane</keyword>
<evidence type="ECO:0000259" key="12">
    <source>
        <dbReference type="Pfam" id="PF03908"/>
    </source>
</evidence>
<dbReference type="GO" id="GO:0005789">
    <property type="term" value="C:endoplasmic reticulum membrane"/>
    <property type="evidence" value="ECO:0007669"/>
    <property type="project" value="UniProtKB-SubCell"/>
</dbReference>
<dbReference type="InterPro" id="IPR056173">
    <property type="entry name" value="Sec20_C"/>
</dbReference>
<dbReference type="InterPro" id="IPR005606">
    <property type="entry name" value="Sec20"/>
</dbReference>
<evidence type="ECO:0000256" key="9">
    <source>
        <dbReference type="ARBA" id="ARBA00037934"/>
    </source>
</evidence>
<dbReference type="Proteomes" id="UP000697107">
    <property type="component" value="Unassembled WGS sequence"/>
</dbReference>
<evidence type="ECO:0000256" key="6">
    <source>
        <dbReference type="ARBA" id="ARBA00022989"/>
    </source>
</evidence>
<dbReference type="Proteomes" id="UP000688947">
    <property type="component" value="Unassembled WGS sequence"/>
</dbReference>
<reference evidence="13" key="2">
    <citation type="submission" date="2018-10" db="EMBL/GenBank/DDBJ databases">
        <title>Effector identification in a new, highly contiguous assembly of the strawberry crown rot pathogen Phytophthora cactorum.</title>
        <authorList>
            <person name="Armitage A.D."/>
            <person name="Nellist C.F."/>
            <person name="Bates H."/>
            <person name="Vickerstaff R.J."/>
            <person name="Harrison R.J."/>
        </authorList>
    </citation>
    <scope>NUCLEOTIDE SEQUENCE</scope>
    <source>
        <strain evidence="13">15-7</strain>
        <strain evidence="14">4032</strain>
        <strain evidence="15">4040</strain>
        <strain evidence="16">P415</strain>
        <strain evidence="17">P421</strain>
    </source>
</reference>
<comment type="subcellular location">
    <subcellularLocation>
        <location evidence="1">Endoplasmic reticulum membrane</location>
        <topology evidence="1">Single-pass type IV membrane protein</topology>
    </subcellularLocation>
</comment>
<proteinExistence type="inferred from homology"/>
<evidence type="ECO:0000313" key="16">
    <source>
        <dbReference type="EMBL" id="KAG2993932.1"/>
    </source>
</evidence>
<keyword evidence="8 11" id="KW-0472">Membrane</keyword>
<dbReference type="EMBL" id="RCMV01000049">
    <property type="protein sequence ID" value="KAG3226803.1"/>
    <property type="molecule type" value="Genomic_DNA"/>
</dbReference>
<comment type="caution">
    <text evidence="19">The sequence shown here is derived from an EMBL/GenBank/DDBJ whole genome shotgun (WGS) entry which is preliminary data.</text>
</comment>
<dbReference type="EMBL" id="RCMK01000014">
    <property type="protein sequence ID" value="KAG2954366.1"/>
    <property type="molecule type" value="Genomic_DNA"/>
</dbReference>
<dbReference type="EMBL" id="RCML01000066">
    <property type="protein sequence ID" value="KAG2993932.1"/>
    <property type="molecule type" value="Genomic_DNA"/>
</dbReference>
<accession>A0A329SSN9</accession>
<dbReference type="PANTHER" id="PTHR12825:SF0">
    <property type="entry name" value="VESICLE TRANSPORT PROTEIN SEC20"/>
    <property type="match status" value="1"/>
</dbReference>
<dbReference type="GO" id="GO:0006890">
    <property type="term" value="P:retrograde vesicle-mediated transport, Golgi to endoplasmic reticulum"/>
    <property type="evidence" value="ECO:0007669"/>
    <property type="project" value="InterPro"/>
</dbReference>
<gene>
    <name evidence="18" type="ORF">JG687_00001271</name>
    <name evidence="19" type="ORF">PC110_g3902</name>
    <name evidence="13" type="ORF">PC113_g747</name>
    <name evidence="14" type="ORF">PC115_g1065</name>
    <name evidence="15" type="ORF">PC117_g1290</name>
    <name evidence="16" type="ORF">PC118_g3779</name>
    <name evidence="17" type="ORF">PC129_g2651</name>
</gene>
<evidence type="ECO:0000256" key="10">
    <source>
        <dbReference type="SAM" id="Coils"/>
    </source>
</evidence>
<keyword evidence="20" id="KW-1185">Reference proteome</keyword>
<dbReference type="VEuPathDB" id="FungiDB:PC110_g3902"/>
<reference evidence="19 20" key="1">
    <citation type="submission" date="2018-01" db="EMBL/GenBank/DDBJ databases">
        <title>Draft genome of the strawberry crown rot pathogen Phytophthora cactorum.</title>
        <authorList>
            <person name="Armitage A.D."/>
            <person name="Lysoe E."/>
            <person name="Nellist C.F."/>
            <person name="Harrison R.J."/>
            <person name="Brurberg M.B."/>
        </authorList>
    </citation>
    <scope>NUCLEOTIDE SEQUENCE [LARGE SCALE GENOMIC DNA]</scope>
    <source>
        <strain evidence="19 20">10300</strain>
    </source>
</reference>
<evidence type="ECO:0000313" key="14">
    <source>
        <dbReference type="EMBL" id="KAG2943139.1"/>
    </source>
</evidence>
<dbReference type="Proteomes" id="UP000774804">
    <property type="component" value="Unassembled WGS sequence"/>
</dbReference>
<evidence type="ECO:0000256" key="2">
    <source>
        <dbReference type="ARBA" id="ARBA00022448"/>
    </source>
</evidence>
<reference evidence="18" key="3">
    <citation type="submission" date="2021-01" db="EMBL/GenBank/DDBJ databases">
        <title>Phytophthora aleatoria, a newly-described species from Pinus radiata is distinct from Phytophthora cactorum isolates based on comparative genomics.</title>
        <authorList>
            <person name="Mcdougal R."/>
            <person name="Panda P."/>
            <person name="Williams N."/>
            <person name="Studholme D.J."/>
        </authorList>
    </citation>
    <scope>NUCLEOTIDE SEQUENCE</scope>
    <source>
        <strain evidence="18">NZFS 3830</strain>
    </source>
</reference>
<protein>
    <recommendedName>
        <fullName evidence="12">Sec20 C-terminal domain-containing protein</fullName>
    </recommendedName>
</protein>
<feature type="coiled-coil region" evidence="10">
    <location>
        <begin position="61"/>
        <end position="101"/>
    </location>
</feature>
<evidence type="ECO:0000313" key="15">
    <source>
        <dbReference type="EMBL" id="KAG2954366.1"/>
    </source>
</evidence>
<dbReference type="Proteomes" id="UP000736787">
    <property type="component" value="Unassembled WGS sequence"/>
</dbReference>
<evidence type="ECO:0000313" key="17">
    <source>
        <dbReference type="EMBL" id="KAG3226803.1"/>
    </source>
</evidence>
<evidence type="ECO:0000256" key="3">
    <source>
        <dbReference type="ARBA" id="ARBA00022692"/>
    </source>
</evidence>
<evidence type="ECO:0000256" key="5">
    <source>
        <dbReference type="ARBA" id="ARBA00022892"/>
    </source>
</evidence>
<dbReference type="EMBL" id="MJFZ01000057">
    <property type="protein sequence ID" value="RAW39914.1"/>
    <property type="molecule type" value="Genomic_DNA"/>
</dbReference>